<dbReference type="EMBL" id="LR031573">
    <property type="protein sequence ID" value="VDC88180.1"/>
    <property type="molecule type" value="Genomic_DNA"/>
</dbReference>
<feature type="domain" description="Legume lectin" evidence="4">
    <location>
        <begin position="92"/>
        <end position="217"/>
    </location>
</feature>
<evidence type="ECO:0000256" key="3">
    <source>
        <dbReference type="SAM" id="SignalP"/>
    </source>
</evidence>
<evidence type="ECO:0000256" key="2">
    <source>
        <dbReference type="ARBA" id="ARBA00022734"/>
    </source>
</evidence>
<organism evidence="5">
    <name type="scientific">Brassica campestris</name>
    <name type="common">Field mustard</name>
    <dbReference type="NCBI Taxonomy" id="3711"/>
    <lineage>
        <taxon>Eukaryota</taxon>
        <taxon>Viridiplantae</taxon>
        <taxon>Streptophyta</taxon>
        <taxon>Embryophyta</taxon>
        <taxon>Tracheophyta</taxon>
        <taxon>Spermatophyta</taxon>
        <taxon>Magnoliopsida</taxon>
        <taxon>eudicotyledons</taxon>
        <taxon>Gunneridae</taxon>
        <taxon>Pentapetalae</taxon>
        <taxon>rosids</taxon>
        <taxon>malvids</taxon>
        <taxon>Brassicales</taxon>
        <taxon>Brassicaceae</taxon>
        <taxon>Brassiceae</taxon>
        <taxon>Brassica</taxon>
    </lineage>
</organism>
<dbReference type="SUPFAM" id="SSF49899">
    <property type="entry name" value="Concanavalin A-like lectins/glucanases"/>
    <property type="match status" value="1"/>
</dbReference>
<name>A0A3P6AS48_BRACM</name>
<dbReference type="InterPro" id="IPR050258">
    <property type="entry name" value="Leguminous_Lectin"/>
</dbReference>
<comment type="similarity">
    <text evidence="1">Belongs to the leguminous lectin family.</text>
</comment>
<feature type="chain" id="PRO_5018085877" description="Legume lectin domain-containing protein" evidence="3">
    <location>
        <begin position="18"/>
        <end position="301"/>
    </location>
</feature>
<dbReference type="GO" id="GO:0030246">
    <property type="term" value="F:carbohydrate binding"/>
    <property type="evidence" value="ECO:0007669"/>
    <property type="project" value="UniProtKB-KW"/>
</dbReference>
<dbReference type="PANTHER" id="PTHR32401">
    <property type="entry name" value="CONCANAVALIN A-LIKE LECTIN FAMILY PROTEIN"/>
    <property type="match status" value="1"/>
</dbReference>
<accession>A0A3P6AS48</accession>
<evidence type="ECO:0000256" key="1">
    <source>
        <dbReference type="ARBA" id="ARBA00007606"/>
    </source>
</evidence>
<reference evidence="5" key="1">
    <citation type="submission" date="2018-11" db="EMBL/GenBank/DDBJ databases">
        <authorList>
            <consortium name="Genoscope - CEA"/>
            <person name="William W."/>
        </authorList>
    </citation>
    <scope>NUCLEOTIDE SEQUENCE</scope>
</reference>
<dbReference type="CDD" id="cd06899">
    <property type="entry name" value="lectin_legume_LecRK_Arcelin_ConA"/>
    <property type="match status" value="1"/>
</dbReference>
<dbReference type="PANTHER" id="PTHR32401:SF50">
    <property type="entry name" value="OS07G0133000 PROTEIN"/>
    <property type="match status" value="1"/>
</dbReference>
<dbReference type="Pfam" id="PF00139">
    <property type="entry name" value="Lectin_legB"/>
    <property type="match status" value="2"/>
</dbReference>
<evidence type="ECO:0000259" key="4">
    <source>
        <dbReference type="Pfam" id="PF00139"/>
    </source>
</evidence>
<proteinExistence type="inferred from homology"/>
<dbReference type="AlphaFoldDB" id="A0A3P6AS48"/>
<dbReference type="InterPro" id="IPR001220">
    <property type="entry name" value="Legume_lectin_dom"/>
</dbReference>
<keyword evidence="2" id="KW-0430">Lectin</keyword>
<dbReference type="Gene3D" id="2.60.120.200">
    <property type="match status" value="2"/>
</dbReference>
<keyword evidence="3" id="KW-0732">Signal</keyword>
<protein>
    <recommendedName>
        <fullName evidence="4">Legume lectin domain-containing protein</fullName>
    </recommendedName>
</protein>
<sequence length="301" mass="33329">MLLLFLLMLFFPKNVVCQGSDPTGGEFSFNGLLYAAGSSNLNSNGLFRLTNSKTQTSGQVFYNFPLRFKGSASGNVFSFSTTFVFAIVSGAEVHDIDDNHVGIDINSVVSEIAASAGYFKDDGTFGNISLTSRDSIQLWVEYDSKQKRLNVTLHPVRVPKPKLPLLSLQKDLCPYLLESMYVGFTSSTGMLTASHYILALNFKMNGTAQDIDLSRLPEVPRFKQPWIQTPKGVVTISLTTSGVTILIMAFLEEEEAIEDWEVLIGLLIKIYTLPQRVSRILSFLVEEGLGKSTRVHYQCPT</sequence>
<feature type="signal peptide" evidence="3">
    <location>
        <begin position="1"/>
        <end position="17"/>
    </location>
</feature>
<feature type="domain" description="Legume lectin" evidence="4">
    <location>
        <begin position="27"/>
        <end position="88"/>
    </location>
</feature>
<dbReference type="InterPro" id="IPR013320">
    <property type="entry name" value="ConA-like_dom_sf"/>
</dbReference>
<evidence type="ECO:0000313" key="5">
    <source>
        <dbReference type="EMBL" id="VDC88180.1"/>
    </source>
</evidence>
<gene>
    <name evidence="5" type="ORF">BRAA02T06692Z</name>
</gene>